<evidence type="ECO:0000313" key="1">
    <source>
        <dbReference type="EMBL" id="MBP1467837.1"/>
    </source>
</evidence>
<dbReference type="RefSeq" id="WP_135480000.1">
    <property type="nucleotide sequence ID" value="NZ_SIJK02000044.1"/>
</dbReference>
<comment type="caution">
    <text evidence="1">The sequence shown here is derived from an EMBL/GenBank/DDBJ whole genome shotgun (WGS) entry which is preliminary data.</text>
</comment>
<evidence type="ECO:0008006" key="3">
    <source>
        <dbReference type="Google" id="ProtNLM"/>
    </source>
</evidence>
<dbReference type="Proteomes" id="UP001193081">
    <property type="component" value="Unassembled WGS sequence"/>
</dbReference>
<gene>
    <name evidence="1" type="ORF">EYB53_019130</name>
</gene>
<dbReference type="EMBL" id="SIJK02000044">
    <property type="protein sequence ID" value="MBP1467837.1"/>
    <property type="molecule type" value="Genomic_DNA"/>
</dbReference>
<keyword evidence="2" id="KW-1185">Reference proteome</keyword>
<proteinExistence type="predicted"/>
<accession>A0ABS4DEH1</accession>
<name>A0ABS4DEH1_9CHLR</name>
<organism evidence="1 2">
    <name type="scientific">Candidatus Chloroploca mongolica</name>
    <dbReference type="NCBI Taxonomy" id="2528176"/>
    <lineage>
        <taxon>Bacteria</taxon>
        <taxon>Bacillati</taxon>
        <taxon>Chloroflexota</taxon>
        <taxon>Chloroflexia</taxon>
        <taxon>Chloroflexales</taxon>
        <taxon>Chloroflexineae</taxon>
        <taxon>Oscillochloridaceae</taxon>
        <taxon>Candidatus Chloroploca</taxon>
    </lineage>
</organism>
<evidence type="ECO:0000313" key="2">
    <source>
        <dbReference type="Proteomes" id="UP001193081"/>
    </source>
</evidence>
<protein>
    <recommendedName>
        <fullName evidence="3">DUF2281 domain-containing protein</fullName>
    </recommendedName>
</protein>
<sequence>MTTKELIYAEIDRIDEAQLDELYTLIKQFTQAKQSSSTPSLMEKLKRIHIDAPEDFAAHLDGTPLAVS</sequence>
<reference evidence="1 2" key="1">
    <citation type="submission" date="2021-03" db="EMBL/GenBank/DDBJ databases">
        <authorList>
            <person name="Grouzdev D.S."/>
        </authorList>
    </citation>
    <scope>NUCLEOTIDE SEQUENCE [LARGE SCALE GENOMIC DNA]</scope>
    <source>
        <strain evidence="1 2">M50-1</strain>
    </source>
</reference>